<sequence length="433" mass="51153">MISDYGKWAYCPSYKIFSEPEIIVWGNSTTSSIYYDNLVNIIEKTDRAISRFYGKFSSNNTKWENELFFMIYNTLRINVNELYKAHLDFSKCESNKIEEVNIIVYYLFFGGLLLIGIVTSILLIFICWIERKLNFLWKVLHKKIKHNFSLTNSRIKARIDIFHDQHENTEFEPVQCQVRSFHEFNHSFYYIYKLSFFLIMPLILYFITVLIFQKNLKDYLLYRVEFNDVMLDRKVILMKLAYFTIESVAAKLTFPITSTFQGLNIFSCPSTSVVHAKEELSDTRKVFFSDEFKKILTENAWEIVYTKNDQNDNFLKYGMLSGFTYLTWEANGLVYGTKENAKQNLGKFIEDLKKIDKTFNETANVIDSNSNSIIDRELSKLLSFSIVSIIILSALTIFYYYPYFTKEQEFLKKLENFIRNIPDNDTQKSAVDK</sequence>
<gene>
    <name evidence="2" type="ORF">SteCoe_10319</name>
</gene>
<dbReference type="OrthoDB" id="327026at2759"/>
<protein>
    <submittedName>
        <fullName evidence="2">Uncharacterized protein</fullName>
    </submittedName>
</protein>
<keyword evidence="1" id="KW-1133">Transmembrane helix</keyword>
<feature type="transmembrane region" description="Helical" evidence="1">
    <location>
        <begin position="381"/>
        <end position="401"/>
    </location>
</feature>
<reference evidence="2 3" key="1">
    <citation type="submission" date="2016-11" db="EMBL/GenBank/DDBJ databases">
        <title>The macronuclear genome of Stentor coeruleus: a giant cell with tiny introns.</title>
        <authorList>
            <person name="Slabodnick M."/>
            <person name="Ruby J.G."/>
            <person name="Reiff S.B."/>
            <person name="Swart E.C."/>
            <person name="Gosai S."/>
            <person name="Prabakaran S."/>
            <person name="Witkowska E."/>
            <person name="Larue G.E."/>
            <person name="Fisher S."/>
            <person name="Freeman R.M."/>
            <person name="Gunawardena J."/>
            <person name="Chu W."/>
            <person name="Stover N.A."/>
            <person name="Gregory B.D."/>
            <person name="Nowacki M."/>
            <person name="Derisi J."/>
            <person name="Roy S.W."/>
            <person name="Marshall W.F."/>
            <person name="Sood P."/>
        </authorList>
    </citation>
    <scope>NUCLEOTIDE SEQUENCE [LARGE SCALE GENOMIC DNA]</scope>
    <source>
        <strain evidence="2">WM001</strain>
    </source>
</reference>
<organism evidence="2 3">
    <name type="scientific">Stentor coeruleus</name>
    <dbReference type="NCBI Taxonomy" id="5963"/>
    <lineage>
        <taxon>Eukaryota</taxon>
        <taxon>Sar</taxon>
        <taxon>Alveolata</taxon>
        <taxon>Ciliophora</taxon>
        <taxon>Postciliodesmatophora</taxon>
        <taxon>Heterotrichea</taxon>
        <taxon>Heterotrichida</taxon>
        <taxon>Stentoridae</taxon>
        <taxon>Stentor</taxon>
    </lineage>
</organism>
<proteinExistence type="predicted"/>
<evidence type="ECO:0000313" key="3">
    <source>
        <dbReference type="Proteomes" id="UP000187209"/>
    </source>
</evidence>
<evidence type="ECO:0000313" key="2">
    <source>
        <dbReference type="EMBL" id="OMJ87906.1"/>
    </source>
</evidence>
<keyword evidence="1" id="KW-0472">Membrane</keyword>
<dbReference type="Proteomes" id="UP000187209">
    <property type="component" value="Unassembled WGS sequence"/>
</dbReference>
<dbReference type="AlphaFoldDB" id="A0A1R2CG39"/>
<accession>A0A1R2CG39</accession>
<feature type="transmembrane region" description="Helical" evidence="1">
    <location>
        <begin position="190"/>
        <end position="212"/>
    </location>
</feature>
<name>A0A1R2CG39_9CILI</name>
<comment type="caution">
    <text evidence="2">The sequence shown here is derived from an EMBL/GenBank/DDBJ whole genome shotgun (WGS) entry which is preliminary data.</text>
</comment>
<keyword evidence="1" id="KW-0812">Transmembrane</keyword>
<dbReference type="EMBL" id="MPUH01000165">
    <property type="protein sequence ID" value="OMJ87906.1"/>
    <property type="molecule type" value="Genomic_DNA"/>
</dbReference>
<evidence type="ECO:0000256" key="1">
    <source>
        <dbReference type="SAM" id="Phobius"/>
    </source>
</evidence>
<feature type="transmembrane region" description="Helical" evidence="1">
    <location>
        <begin position="103"/>
        <end position="129"/>
    </location>
</feature>
<keyword evidence="3" id="KW-1185">Reference proteome</keyword>